<evidence type="ECO:0000256" key="1">
    <source>
        <dbReference type="SAM" id="Phobius"/>
    </source>
</evidence>
<name>A0A0L0N947_TOLOC</name>
<reference evidence="2 3" key="1">
    <citation type="journal article" date="2015" name="BMC Genomics">
        <title>The genome of the truffle-parasite Tolypocladium ophioglossoides and the evolution of antifungal peptaibiotics.</title>
        <authorList>
            <person name="Quandt C.A."/>
            <person name="Bushley K.E."/>
            <person name="Spatafora J.W."/>
        </authorList>
    </citation>
    <scope>NUCLEOTIDE SEQUENCE [LARGE SCALE GENOMIC DNA]</scope>
    <source>
        <strain evidence="2 3">CBS 100239</strain>
    </source>
</reference>
<gene>
    <name evidence="2" type="ORF">TOPH_04724</name>
</gene>
<feature type="transmembrane region" description="Helical" evidence="1">
    <location>
        <begin position="187"/>
        <end position="206"/>
    </location>
</feature>
<evidence type="ECO:0000313" key="3">
    <source>
        <dbReference type="Proteomes" id="UP000036947"/>
    </source>
</evidence>
<dbReference type="Proteomes" id="UP000036947">
    <property type="component" value="Unassembled WGS sequence"/>
</dbReference>
<dbReference type="EMBL" id="LFRF01000012">
    <property type="protein sequence ID" value="KND90519.1"/>
    <property type="molecule type" value="Genomic_DNA"/>
</dbReference>
<keyword evidence="1" id="KW-0472">Membrane</keyword>
<accession>A0A0L0N947</accession>
<keyword evidence="1" id="KW-0812">Transmembrane</keyword>
<dbReference type="STRING" id="1163406.A0A0L0N947"/>
<evidence type="ECO:0000313" key="2">
    <source>
        <dbReference type="EMBL" id="KND90519.1"/>
    </source>
</evidence>
<feature type="transmembrane region" description="Helical" evidence="1">
    <location>
        <begin position="212"/>
        <end position="230"/>
    </location>
</feature>
<organism evidence="2 3">
    <name type="scientific">Tolypocladium ophioglossoides (strain CBS 100239)</name>
    <name type="common">Snaketongue truffleclub</name>
    <name type="synonym">Elaphocordyceps ophioglossoides</name>
    <dbReference type="NCBI Taxonomy" id="1163406"/>
    <lineage>
        <taxon>Eukaryota</taxon>
        <taxon>Fungi</taxon>
        <taxon>Dikarya</taxon>
        <taxon>Ascomycota</taxon>
        <taxon>Pezizomycotina</taxon>
        <taxon>Sordariomycetes</taxon>
        <taxon>Hypocreomycetidae</taxon>
        <taxon>Hypocreales</taxon>
        <taxon>Ophiocordycipitaceae</taxon>
        <taxon>Tolypocladium</taxon>
    </lineage>
</organism>
<dbReference type="AlphaFoldDB" id="A0A0L0N947"/>
<protein>
    <recommendedName>
        <fullName evidence="4">Methyltransferase domain-containing protein</fullName>
    </recommendedName>
</protein>
<evidence type="ECO:0008006" key="4">
    <source>
        <dbReference type="Google" id="ProtNLM"/>
    </source>
</evidence>
<feature type="non-terminal residue" evidence="2">
    <location>
        <position position="281"/>
    </location>
</feature>
<dbReference type="OrthoDB" id="2101715at2759"/>
<sequence length="281" mass="31758">MAPLIPRVHFFEIDDQPWFPTFLRVLVQNCLTQAWRTTTPPLKVPPAHMVANILIDNLGAALSSYMFIDFCAGGGGPTLYIERVVNAHLRDRGEPPVDFVLTDLHPKIAARDHVARRNPRITYESESVDASRAPEKLVRRGKKVMRLFNLSFHHFDDPLARKVLKDTVETSHGFAIFELPDRSLPSCLTVLMLGIGSVFSAPLLAWRWKSPAMLFFSLLLAFVMVFDGIVSSLRVRTPEEIDALLRSCGADTTGWEVQSGNQMHLRPWGCLNWVICRPREN</sequence>
<keyword evidence="1" id="KW-1133">Transmembrane helix</keyword>
<keyword evidence="3" id="KW-1185">Reference proteome</keyword>
<comment type="caution">
    <text evidence="2">The sequence shown here is derived from an EMBL/GenBank/DDBJ whole genome shotgun (WGS) entry which is preliminary data.</text>
</comment>
<proteinExistence type="predicted"/>